<organism evidence="7 8">
    <name type="scientific">Paenibacillus sacheonensis</name>
    <dbReference type="NCBI Taxonomy" id="742054"/>
    <lineage>
        <taxon>Bacteria</taxon>
        <taxon>Bacillati</taxon>
        <taxon>Bacillota</taxon>
        <taxon>Bacilli</taxon>
        <taxon>Bacillales</taxon>
        <taxon>Paenibacillaceae</taxon>
        <taxon>Paenibacillus</taxon>
    </lineage>
</organism>
<feature type="domain" description="Response regulatory" evidence="6">
    <location>
        <begin position="3"/>
        <end position="120"/>
    </location>
</feature>
<gene>
    <name evidence="7" type="ORF">GT003_15080</name>
</gene>
<dbReference type="InterPro" id="IPR018060">
    <property type="entry name" value="HTH_AraC"/>
</dbReference>
<evidence type="ECO:0000256" key="2">
    <source>
        <dbReference type="ARBA" id="ARBA00023125"/>
    </source>
</evidence>
<evidence type="ECO:0000256" key="1">
    <source>
        <dbReference type="ARBA" id="ARBA00023015"/>
    </source>
</evidence>
<dbReference type="GO" id="GO:0000160">
    <property type="term" value="P:phosphorelay signal transduction system"/>
    <property type="evidence" value="ECO:0007669"/>
    <property type="project" value="InterPro"/>
</dbReference>
<dbReference type="SUPFAM" id="SSF52172">
    <property type="entry name" value="CheY-like"/>
    <property type="match status" value="1"/>
</dbReference>
<dbReference type="InterPro" id="IPR001387">
    <property type="entry name" value="Cro/C1-type_HTH"/>
</dbReference>
<protein>
    <submittedName>
        <fullName evidence="7">Response regulator</fullName>
    </submittedName>
</protein>
<evidence type="ECO:0000259" key="5">
    <source>
        <dbReference type="PROSITE" id="PS01124"/>
    </source>
</evidence>
<dbReference type="InterPro" id="IPR009057">
    <property type="entry name" value="Homeodomain-like_sf"/>
</dbReference>
<dbReference type="Gene3D" id="3.40.50.2300">
    <property type="match status" value="1"/>
</dbReference>
<dbReference type="PROSITE" id="PS01124">
    <property type="entry name" value="HTH_ARAC_FAMILY_2"/>
    <property type="match status" value="1"/>
</dbReference>
<keyword evidence="2" id="KW-0238">DNA-binding</keyword>
<keyword evidence="8" id="KW-1185">Reference proteome</keyword>
<evidence type="ECO:0000256" key="3">
    <source>
        <dbReference type="ARBA" id="ARBA00023163"/>
    </source>
</evidence>
<dbReference type="InterPro" id="IPR011006">
    <property type="entry name" value="CheY-like_superfamily"/>
</dbReference>
<dbReference type="GO" id="GO:0003700">
    <property type="term" value="F:DNA-binding transcription factor activity"/>
    <property type="evidence" value="ECO:0007669"/>
    <property type="project" value="InterPro"/>
</dbReference>
<dbReference type="RefSeq" id="WP_161699169.1">
    <property type="nucleotide sequence ID" value="NZ_JAAAMU010000007.1"/>
</dbReference>
<sequence>MIRTLFVEDEFFVRQGFVHSLPWEKFGIQIIGEADNGEAALAFLRENEADMLITDLTMPFKSGLELLMEVNTLYPSLATVVLTCHRDFDFVREALRLGALDYIVKTRLDAAELESALARICERMLQRQQQQPKSLSPGLLLVPTGGEIGQFPERLRLAHGLSLNRIEGDSWFVPEPGEASVRLAEEADAAGWAAVQITDHWNEDSRVIAELLSSYRLYSFPYRWSRSTGSTIVSAAELKRQQFAKRQPAAAMTELAKCWYGCGWIFEDELFDEWLALVQRCEPPVGELAAMTEASLFGWRLSDGLRDAGMPEQLASGTNFIWDRWTEELRQSRDGLLRRYESLHYSRDVYASALKSLEVIRRHLKEGLSQGEVARMVGLSRSYFSQIFKSIFTMSFNDYVKALSISTAQRLLAVREHPIYWIAEQAGFKDERYFSRVFREHTGMLPSEYRIRSLHGSADARP</sequence>
<reference evidence="7 8" key="1">
    <citation type="submission" date="2020-01" db="EMBL/GenBank/DDBJ databases">
        <title>Paenibacillus soybeanensis sp. nov. isolated from the nodules of soybean (Glycine max(L.) Merr).</title>
        <authorList>
            <person name="Wang H."/>
        </authorList>
    </citation>
    <scope>NUCLEOTIDE SEQUENCE [LARGE SCALE GENOMIC DNA]</scope>
    <source>
        <strain evidence="7 8">DSM 23054</strain>
    </source>
</reference>
<dbReference type="CDD" id="cd00093">
    <property type="entry name" value="HTH_XRE"/>
    <property type="match status" value="1"/>
</dbReference>
<dbReference type="Pfam" id="PF12833">
    <property type="entry name" value="HTH_18"/>
    <property type="match status" value="1"/>
</dbReference>
<evidence type="ECO:0000256" key="4">
    <source>
        <dbReference type="PROSITE-ProRule" id="PRU00169"/>
    </source>
</evidence>
<feature type="domain" description="HTH araC/xylS-type" evidence="5">
    <location>
        <begin position="354"/>
        <end position="452"/>
    </location>
</feature>
<comment type="caution">
    <text evidence="7">The sequence shown here is derived from an EMBL/GenBank/DDBJ whole genome shotgun (WGS) entry which is preliminary data.</text>
</comment>
<dbReference type="SMART" id="SM00342">
    <property type="entry name" value="HTH_ARAC"/>
    <property type="match status" value="1"/>
</dbReference>
<dbReference type="PANTHER" id="PTHR43280:SF2">
    <property type="entry name" value="HTH-TYPE TRANSCRIPTIONAL REGULATOR EXSA"/>
    <property type="match status" value="1"/>
</dbReference>
<dbReference type="Pfam" id="PF00072">
    <property type="entry name" value="Response_reg"/>
    <property type="match status" value="1"/>
</dbReference>
<keyword evidence="1" id="KW-0805">Transcription regulation</keyword>
<proteinExistence type="predicted"/>
<feature type="modified residue" description="4-aspartylphosphate" evidence="4">
    <location>
        <position position="55"/>
    </location>
</feature>
<dbReference type="InterPro" id="IPR020449">
    <property type="entry name" value="Tscrpt_reg_AraC-type_HTH"/>
</dbReference>
<dbReference type="InterPro" id="IPR001789">
    <property type="entry name" value="Sig_transdc_resp-reg_receiver"/>
</dbReference>
<keyword evidence="3" id="KW-0804">Transcription</keyword>
<dbReference type="Gene3D" id="1.10.10.60">
    <property type="entry name" value="Homeodomain-like"/>
    <property type="match status" value="2"/>
</dbReference>
<name>A0A7X5BZ41_9BACL</name>
<dbReference type="GO" id="GO:0043565">
    <property type="term" value="F:sequence-specific DNA binding"/>
    <property type="evidence" value="ECO:0007669"/>
    <property type="project" value="InterPro"/>
</dbReference>
<dbReference type="EMBL" id="JAAAMU010000007">
    <property type="protein sequence ID" value="NBC70322.1"/>
    <property type="molecule type" value="Genomic_DNA"/>
</dbReference>
<dbReference type="PRINTS" id="PR00032">
    <property type="entry name" value="HTHARAC"/>
</dbReference>
<dbReference type="AlphaFoldDB" id="A0A7X5BZ41"/>
<dbReference type="CDD" id="cd17536">
    <property type="entry name" value="REC_YesN-like"/>
    <property type="match status" value="1"/>
</dbReference>
<dbReference type="SMART" id="SM00448">
    <property type="entry name" value="REC"/>
    <property type="match status" value="1"/>
</dbReference>
<dbReference type="Proteomes" id="UP000558113">
    <property type="component" value="Unassembled WGS sequence"/>
</dbReference>
<evidence type="ECO:0000313" key="7">
    <source>
        <dbReference type="EMBL" id="NBC70322.1"/>
    </source>
</evidence>
<accession>A0A7X5BZ41</accession>
<keyword evidence="4" id="KW-0597">Phosphoprotein</keyword>
<evidence type="ECO:0000313" key="8">
    <source>
        <dbReference type="Proteomes" id="UP000558113"/>
    </source>
</evidence>
<dbReference type="OrthoDB" id="1769137at2"/>
<dbReference type="PANTHER" id="PTHR43280">
    <property type="entry name" value="ARAC-FAMILY TRANSCRIPTIONAL REGULATOR"/>
    <property type="match status" value="1"/>
</dbReference>
<dbReference type="PROSITE" id="PS50110">
    <property type="entry name" value="RESPONSE_REGULATORY"/>
    <property type="match status" value="1"/>
</dbReference>
<dbReference type="SUPFAM" id="SSF46689">
    <property type="entry name" value="Homeodomain-like"/>
    <property type="match status" value="2"/>
</dbReference>
<evidence type="ECO:0000259" key="6">
    <source>
        <dbReference type="PROSITE" id="PS50110"/>
    </source>
</evidence>